<proteinExistence type="inferred from homology"/>
<accession>A0AAV7HE56</accession>
<dbReference type="InterPro" id="IPR033124">
    <property type="entry name" value="Ser_caboxypep_his_AS"/>
</dbReference>
<keyword evidence="3" id="KW-0732">Signal</keyword>
<evidence type="ECO:0000256" key="1">
    <source>
        <dbReference type="ARBA" id="ARBA00009431"/>
    </source>
</evidence>
<keyword evidence="3" id="KW-0645">Protease</keyword>
<dbReference type="GO" id="GO:0006508">
    <property type="term" value="P:proteolysis"/>
    <property type="evidence" value="ECO:0007669"/>
    <property type="project" value="UniProtKB-KW"/>
</dbReference>
<reference evidence="4 5" key="1">
    <citation type="journal article" date="2021" name="Hortic Res">
        <title>Chromosome-scale assembly of the Dendrobium chrysotoxum genome enhances the understanding of orchid evolution.</title>
        <authorList>
            <person name="Zhang Y."/>
            <person name="Zhang G.Q."/>
            <person name="Zhang D."/>
            <person name="Liu X.D."/>
            <person name="Xu X.Y."/>
            <person name="Sun W.H."/>
            <person name="Yu X."/>
            <person name="Zhu X."/>
            <person name="Wang Z.W."/>
            <person name="Zhao X."/>
            <person name="Zhong W.Y."/>
            <person name="Chen H."/>
            <person name="Yin W.L."/>
            <person name="Huang T."/>
            <person name="Niu S.C."/>
            <person name="Liu Z.J."/>
        </authorList>
    </citation>
    <scope>NUCLEOTIDE SEQUENCE [LARGE SCALE GENOMIC DNA]</scope>
    <source>
        <strain evidence="4">Lindl</strain>
    </source>
</reference>
<evidence type="ECO:0000313" key="4">
    <source>
        <dbReference type="EMBL" id="KAH0467246.1"/>
    </source>
</evidence>
<gene>
    <name evidence="4" type="ORF">IEQ34_004484</name>
</gene>
<keyword evidence="3" id="KW-0121">Carboxypeptidase</keyword>
<dbReference type="PROSITE" id="PS00560">
    <property type="entry name" value="CARBOXYPEPT_SER_HIS"/>
    <property type="match status" value="1"/>
</dbReference>
<dbReference type="EC" id="3.4.16.-" evidence="3"/>
<dbReference type="GO" id="GO:0019748">
    <property type="term" value="P:secondary metabolic process"/>
    <property type="evidence" value="ECO:0007669"/>
    <property type="project" value="TreeGrafter"/>
</dbReference>
<dbReference type="EMBL" id="JAGFBR010000005">
    <property type="protein sequence ID" value="KAH0467246.1"/>
    <property type="molecule type" value="Genomic_DNA"/>
</dbReference>
<dbReference type="InterPro" id="IPR029058">
    <property type="entry name" value="AB_hydrolase_fold"/>
</dbReference>
<comment type="similarity">
    <text evidence="1 3">Belongs to the peptidase S10 family.</text>
</comment>
<dbReference type="FunFam" id="3.40.50.12670:FF:000002">
    <property type="entry name" value="Carboxypeptidase"/>
    <property type="match status" value="1"/>
</dbReference>
<evidence type="ECO:0000256" key="3">
    <source>
        <dbReference type="RuleBase" id="RU361156"/>
    </source>
</evidence>
<dbReference type="InterPro" id="IPR001563">
    <property type="entry name" value="Peptidase_S10"/>
</dbReference>
<dbReference type="PANTHER" id="PTHR11802:SF461">
    <property type="entry name" value="OS02G0687900 PROTEIN"/>
    <property type="match status" value="1"/>
</dbReference>
<dbReference type="Gene3D" id="3.40.50.12670">
    <property type="match status" value="1"/>
</dbReference>
<dbReference type="PRINTS" id="PR00724">
    <property type="entry name" value="CRBOXYPTASEC"/>
</dbReference>
<dbReference type="Proteomes" id="UP000775213">
    <property type="component" value="Unassembled WGS sequence"/>
</dbReference>
<organism evidence="4 5">
    <name type="scientific">Dendrobium chrysotoxum</name>
    <name type="common">Orchid</name>
    <dbReference type="NCBI Taxonomy" id="161865"/>
    <lineage>
        <taxon>Eukaryota</taxon>
        <taxon>Viridiplantae</taxon>
        <taxon>Streptophyta</taxon>
        <taxon>Embryophyta</taxon>
        <taxon>Tracheophyta</taxon>
        <taxon>Spermatophyta</taxon>
        <taxon>Magnoliopsida</taxon>
        <taxon>Liliopsida</taxon>
        <taxon>Asparagales</taxon>
        <taxon>Orchidaceae</taxon>
        <taxon>Epidendroideae</taxon>
        <taxon>Malaxideae</taxon>
        <taxon>Dendrobiinae</taxon>
        <taxon>Dendrobium</taxon>
    </lineage>
</organism>
<sequence>MATASCNLQLKLLFLLFFCHLWPCFLAAVNISHLPGFNGELPFRLETGYVTMDEESGAELFYYFVESDRNPHEDPLLLWLIGGPGCSGFNGLALDMGPLRFKVDDFDGNLPTIVANPYAWTKVKILGPSSDFCPVICAHAIIFSHKRILNFQIASMIYLDWPIGTGFSYSRNDKDYFTEDVHAKKLLYEFLKKWLLDHPRFLLNTFYMGGESYGGKMATLVAHEIVEGNEEGQQPQVNIKGYLVGNAITGDKVDKNSQVPHAYGLGIIPEELYKLIKKGCVGEDYVNPQNVFCAAHLKVFNDYLSEINSYSILDPKCSDEPPSPQENVGDGRSLEENYAQFLTQPSIPDTSCINGDLLANYWVNNHLVRKALHIKEGTLGRWHRCDFNVNAYHYTRSIPTSVPYHYNLIRKGYRALVYNGDHDMKIPFLGTLKWIKSLGFSVLDPWRSWHVNDQVAGYTVLFSNNLTFATVKGGSHVAPGKRPVQCFAMFERWISHQVI</sequence>
<dbReference type="Pfam" id="PF00450">
    <property type="entry name" value="Peptidase_S10"/>
    <property type="match status" value="2"/>
</dbReference>
<dbReference type="Gene3D" id="3.40.50.1820">
    <property type="entry name" value="alpha/beta hydrolase"/>
    <property type="match status" value="1"/>
</dbReference>
<dbReference type="PROSITE" id="PS00131">
    <property type="entry name" value="CARBOXYPEPT_SER_SER"/>
    <property type="match status" value="1"/>
</dbReference>
<dbReference type="SUPFAM" id="SSF53474">
    <property type="entry name" value="alpha/beta-Hydrolases"/>
    <property type="match status" value="2"/>
</dbReference>
<protein>
    <recommendedName>
        <fullName evidence="3">Carboxypeptidase</fullName>
        <ecNumber evidence="3">3.4.16.-</ecNumber>
    </recommendedName>
</protein>
<dbReference type="InterPro" id="IPR018202">
    <property type="entry name" value="Ser_caboxypep_ser_AS"/>
</dbReference>
<dbReference type="GO" id="GO:0016747">
    <property type="term" value="F:acyltransferase activity, transferring groups other than amino-acyl groups"/>
    <property type="evidence" value="ECO:0007669"/>
    <property type="project" value="TreeGrafter"/>
</dbReference>
<dbReference type="AlphaFoldDB" id="A0AAV7HE56"/>
<feature type="signal peptide" evidence="3">
    <location>
        <begin position="1"/>
        <end position="27"/>
    </location>
</feature>
<keyword evidence="3" id="KW-0378">Hydrolase</keyword>
<dbReference type="GO" id="GO:0004185">
    <property type="term" value="F:serine-type carboxypeptidase activity"/>
    <property type="evidence" value="ECO:0007669"/>
    <property type="project" value="UniProtKB-UniRule"/>
</dbReference>
<name>A0AAV7HE56_DENCH</name>
<comment type="caution">
    <text evidence="4">The sequence shown here is derived from an EMBL/GenBank/DDBJ whole genome shotgun (WGS) entry which is preliminary data.</text>
</comment>
<keyword evidence="5" id="KW-1185">Reference proteome</keyword>
<evidence type="ECO:0000256" key="2">
    <source>
        <dbReference type="ARBA" id="ARBA00023180"/>
    </source>
</evidence>
<feature type="chain" id="PRO_5043098191" description="Carboxypeptidase" evidence="3">
    <location>
        <begin position="28"/>
        <end position="499"/>
    </location>
</feature>
<evidence type="ECO:0000313" key="5">
    <source>
        <dbReference type="Proteomes" id="UP000775213"/>
    </source>
</evidence>
<dbReference type="PANTHER" id="PTHR11802">
    <property type="entry name" value="SERINE PROTEASE FAMILY S10 SERINE CARBOXYPEPTIDASE"/>
    <property type="match status" value="1"/>
</dbReference>
<keyword evidence="2" id="KW-0325">Glycoprotein</keyword>